<dbReference type="PANTHER" id="PTHR13504:SF38">
    <property type="entry name" value="FIDO DOMAIN-CONTAINING PROTEIN"/>
    <property type="match status" value="1"/>
</dbReference>
<keyword evidence="2" id="KW-0547">Nucleotide-binding</keyword>
<evidence type="ECO:0000313" key="4">
    <source>
        <dbReference type="EMBL" id="MXP29714.1"/>
    </source>
</evidence>
<proteinExistence type="predicted"/>
<dbReference type="PROSITE" id="PS51459">
    <property type="entry name" value="FIDO"/>
    <property type="match status" value="1"/>
</dbReference>
<accession>A0A845AJC3</accession>
<dbReference type="InterPro" id="IPR040198">
    <property type="entry name" value="Fido_containing"/>
</dbReference>
<evidence type="ECO:0000256" key="2">
    <source>
        <dbReference type="PIRSR" id="PIRSR640198-2"/>
    </source>
</evidence>
<name>A0A845AJC3_9SPHN</name>
<dbReference type="AlphaFoldDB" id="A0A845AJC3"/>
<comment type="caution">
    <text evidence="4">The sequence shown here is derived from an EMBL/GenBank/DDBJ whole genome shotgun (WGS) entry which is preliminary data.</text>
</comment>
<dbReference type="Pfam" id="PF02661">
    <property type="entry name" value="Fic"/>
    <property type="match status" value="1"/>
</dbReference>
<dbReference type="InterPro" id="IPR003812">
    <property type="entry name" value="Fido"/>
</dbReference>
<dbReference type="PANTHER" id="PTHR13504">
    <property type="entry name" value="FIDO DOMAIN-CONTAINING PROTEIN DDB_G0283145"/>
    <property type="match status" value="1"/>
</dbReference>
<feature type="binding site" evidence="2">
    <location>
        <begin position="398"/>
        <end position="405"/>
    </location>
    <ligand>
        <name>ATP</name>
        <dbReference type="ChEBI" id="CHEBI:30616"/>
    </ligand>
</feature>
<feature type="domain" description="Fido" evidence="3">
    <location>
        <begin position="320"/>
        <end position="452"/>
    </location>
</feature>
<feature type="active site" evidence="1">
    <location>
        <position position="394"/>
    </location>
</feature>
<gene>
    <name evidence="4" type="ORF">GRI58_12935</name>
</gene>
<dbReference type="RefSeq" id="WP_160754008.1">
    <property type="nucleotide sequence ID" value="NZ_WTYA01000010.1"/>
</dbReference>
<dbReference type="Gene3D" id="1.10.3290.10">
    <property type="entry name" value="Fido-like domain"/>
    <property type="match status" value="1"/>
</dbReference>
<protein>
    <submittedName>
        <fullName evidence="4">Cell filamentation protein Fic</fullName>
    </submittedName>
</protein>
<dbReference type="EMBL" id="WTYA01000010">
    <property type="protein sequence ID" value="MXP29714.1"/>
    <property type="molecule type" value="Genomic_DNA"/>
</dbReference>
<keyword evidence="2" id="KW-0067">ATP-binding</keyword>
<evidence type="ECO:0000313" key="5">
    <source>
        <dbReference type="Proteomes" id="UP000439780"/>
    </source>
</evidence>
<dbReference type="InterPro" id="IPR036597">
    <property type="entry name" value="Fido-like_dom_sf"/>
</dbReference>
<dbReference type="SUPFAM" id="SSF140931">
    <property type="entry name" value="Fic-like"/>
    <property type="match status" value="1"/>
</dbReference>
<dbReference type="GO" id="GO:0005524">
    <property type="term" value="F:ATP binding"/>
    <property type="evidence" value="ECO:0007669"/>
    <property type="project" value="UniProtKB-KW"/>
</dbReference>
<evidence type="ECO:0000256" key="1">
    <source>
        <dbReference type="PIRSR" id="PIRSR640198-1"/>
    </source>
</evidence>
<sequence length="495" mass="55319">MPEFSVTAMPEVFVSHTDISKSVSDATARGELRKLGSRLYTRNLTEDPERLVRRNWYYLITDYYPDALIADRTAIENKPSEDGSVFLISDKKRETTLPGLVFRPRKGPDALDTDRPFVGGARLSSTARAYLENMTPSRARGGRVSRTLSREEIETLLDSMIGRQGAEAVNRLRDEARKIAPQLGLDDEFEQLNGLIGTLLGTRDVETKSAAGKARAAGMAYDQNRLRLFEALFAALRESLPAVRTAPERSGEANANLAFFEAYFSNFIEGTEFSVEEAAEIVFEGAIPQERPEDAHDVLGTFRIVSDAQELRKLPADFDEFIALLRTRHARVMEARPDKRPGEFKMKGNQAGSTVFVAPDLVRGTLARGFEFLQGLAEPFQRAVYMMVLVSEVHPFADGNGRTARIMMNAELVAGGQERIIIPTAYRTDYLSALKAFSQNGHTDPLIRMLDVAQRYTHSIDWSTLQNARQMLSETNAFAEGEDAKMKFNWSVANR</sequence>
<dbReference type="OrthoDB" id="7389212at2"/>
<keyword evidence="5" id="KW-1185">Reference proteome</keyword>
<reference evidence="4 5" key="1">
    <citation type="submission" date="2019-12" db="EMBL/GenBank/DDBJ databases">
        <title>Genomic-based taxomic classification of the family Erythrobacteraceae.</title>
        <authorList>
            <person name="Xu L."/>
        </authorList>
    </citation>
    <scope>NUCLEOTIDE SEQUENCE [LARGE SCALE GENOMIC DNA]</scope>
    <source>
        <strain evidence="4 5">KEMB 9005-328</strain>
    </source>
</reference>
<dbReference type="Proteomes" id="UP000439780">
    <property type="component" value="Unassembled WGS sequence"/>
</dbReference>
<organism evidence="4 5">
    <name type="scientific">Qipengyuania algicida</name>
    <dbReference type="NCBI Taxonomy" id="1836209"/>
    <lineage>
        <taxon>Bacteria</taxon>
        <taxon>Pseudomonadati</taxon>
        <taxon>Pseudomonadota</taxon>
        <taxon>Alphaproteobacteria</taxon>
        <taxon>Sphingomonadales</taxon>
        <taxon>Erythrobacteraceae</taxon>
        <taxon>Qipengyuania</taxon>
    </lineage>
</organism>
<evidence type="ECO:0000259" key="3">
    <source>
        <dbReference type="PROSITE" id="PS51459"/>
    </source>
</evidence>